<accession>A0A916Z616</accession>
<evidence type="ECO:0000259" key="2">
    <source>
        <dbReference type="Pfam" id="PF20251"/>
    </source>
</evidence>
<keyword evidence="1" id="KW-0732">Signal</keyword>
<feature type="signal peptide" evidence="1">
    <location>
        <begin position="1"/>
        <end position="23"/>
    </location>
</feature>
<dbReference type="RefSeq" id="WP_188993545.1">
    <property type="nucleotide sequence ID" value="NZ_BMHP01000002.1"/>
</dbReference>
<proteinExistence type="predicted"/>
<comment type="caution">
    <text evidence="3">The sequence shown here is derived from an EMBL/GenBank/DDBJ whole genome shotgun (WGS) entry which is preliminary data.</text>
</comment>
<dbReference type="Proteomes" id="UP000612456">
    <property type="component" value="Unassembled WGS sequence"/>
</dbReference>
<dbReference type="AlphaFoldDB" id="A0A916Z616"/>
<dbReference type="EMBL" id="BMHP01000002">
    <property type="protein sequence ID" value="GGD76435.1"/>
    <property type="molecule type" value="Genomic_DNA"/>
</dbReference>
<feature type="chain" id="PRO_5039027746" description="Bacterial Ig-like domain-containing protein" evidence="1">
    <location>
        <begin position="24"/>
        <end position="144"/>
    </location>
</feature>
<sequence length="144" mass="16234">MKKYPFAAFCFALLLLFITGCQTDDSYLKEEALAQKRPDSENGVTIKTEKTEYPTSIKVIIVEIRNDSNKEYTTGIHVFLEKKLEDTWYEVPMKADSFTDEGIIHSPNKLSSLGLNISDLKYKLTPGEYRATIGGLAAPFEVVE</sequence>
<keyword evidence="4" id="KW-1185">Reference proteome</keyword>
<evidence type="ECO:0000313" key="3">
    <source>
        <dbReference type="EMBL" id="GGD76435.1"/>
    </source>
</evidence>
<dbReference type="PROSITE" id="PS51257">
    <property type="entry name" value="PROKAR_LIPOPROTEIN"/>
    <property type="match status" value="1"/>
</dbReference>
<dbReference type="Pfam" id="PF20251">
    <property type="entry name" value="Big_14"/>
    <property type="match status" value="1"/>
</dbReference>
<gene>
    <name evidence="3" type="ORF">GCM10010911_38130</name>
</gene>
<reference evidence="3" key="1">
    <citation type="journal article" date="2014" name="Int. J. Syst. Evol. Microbiol.">
        <title>Complete genome sequence of Corynebacterium casei LMG S-19264T (=DSM 44701T), isolated from a smear-ripened cheese.</title>
        <authorList>
            <consortium name="US DOE Joint Genome Institute (JGI-PGF)"/>
            <person name="Walter F."/>
            <person name="Albersmeier A."/>
            <person name="Kalinowski J."/>
            <person name="Ruckert C."/>
        </authorList>
    </citation>
    <scope>NUCLEOTIDE SEQUENCE</scope>
    <source>
        <strain evidence="3">CGMCC 1.15178</strain>
    </source>
</reference>
<reference evidence="3" key="2">
    <citation type="submission" date="2020-09" db="EMBL/GenBank/DDBJ databases">
        <authorList>
            <person name="Sun Q."/>
            <person name="Zhou Y."/>
        </authorList>
    </citation>
    <scope>NUCLEOTIDE SEQUENCE</scope>
    <source>
        <strain evidence="3">CGMCC 1.15178</strain>
    </source>
</reference>
<evidence type="ECO:0000256" key="1">
    <source>
        <dbReference type="SAM" id="SignalP"/>
    </source>
</evidence>
<protein>
    <recommendedName>
        <fullName evidence="2">Bacterial Ig-like domain-containing protein</fullName>
    </recommendedName>
</protein>
<name>A0A916Z616_9BACL</name>
<dbReference type="InterPro" id="IPR046878">
    <property type="entry name" value="Big_14"/>
</dbReference>
<feature type="domain" description="Bacterial Ig-like" evidence="2">
    <location>
        <begin position="41"/>
        <end position="130"/>
    </location>
</feature>
<organism evidence="3 4">
    <name type="scientific">Paenibacillus nasutitermitis</name>
    <dbReference type="NCBI Taxonomy" id="1652958"/>
    <lineage>
        <taxon>Bacteria</taxon>
        <taxon>Bacillati</taxon>
        <taxon>Bacillota</taxon>
        <taxon>Bacilli</taxon>
        <taxon>Bacillales</taxon>
        <taxon>Paenibacillaceae</taxon>
        <taxon>Paenibacillus</taxon>
    </lineage>
</organism>
<evidence type="ECO:0000313" key="4">
    <source>
        <dbReference type="Proteomes" id="UP000612456"/>
    </source>
</evidence>